<dbReference type="GO" id="GO:0008270">
    <property type="term" value="F:zinc ion binding"/>
    <property type="evidence" value="ECO:0007669"/>
    <property type="project" value="UniProtKB-KW"/>
</dbReference>
<protein>
    <recommendedName>
        <fullName evidence="4">RING-type E3 ubiquitin transferase</fullName>
        <ecNumber evidence="4">2.3.2.27</ecNumber>
    </recommendedName>
</protein>
<keyword evidence="19" id="KW-1185">Reference proteome</keyword>
<evidence type="ECO:0000256" key="12">
    <source>
        <dbReference type="ARBA" id="ARBA00023242"/>
    </source>
</evidence>
<feature type="region of interest" description="Disordered" evidence="14">
    <location>
        <begin position="325"/>
        <end position="378"/>
    </location>
</feature>
<feature type="domain" description="COS" evidence="17">
    <location>
        <begin position="263"/>
        <end position="321"/>
    </location>
</feature>
<evidence type="ECO:0000259" key="17">
    <source>
        <dbReference type="PROSITE" id="PS51262"/>
    </source>
</evidence>
<comment type="catalytic activity">
    <reaction evidence="1">
        <text>S-ubiquitinyl-[E2 ubiquitin-conjugating enzyme]-L-cysteine + [acceptor protein]-L-lysine = [E2 ubiquitin-conjugating enzyme]-L-cysteine + N(6)-ubiquitinyl-[acceptor protein]-L-lysine.</text>
        <dbReference type="EC" id="2.3.2.27"/>
    </reaction>
</comment>
<dbReference type="InterPro" id="IPR001841">
    <property type="entry name" value="Znf_RING"/>
</dbReference>
<dbReference type="SMART" id="SM00184">
    <property type="entry name" value="RING"/>
    <property type="match status" value="1"/>
</dbReference>
<dbReference type="PROSITE" id="PS50119">
    <property type="entry name" value="ZF_BBOX"/>
    <property type="match status" value="1"/>
</dbReference>
<dbReference type="PROSITE" id="PS51262">
    <property type="entry name" value="COS"/>
    <property type="match status" value="1"/>
</dbReference>
<dbReference type="InterPro" id="IPR017903">
    <property type="entry name" value="COS_domain"/>
</dbReference>
<comment type="subcellular location">
    <subcellularLocation>
        <location evidence="3">Cytoplasm</location>
    </subcellularLocation>
    <subcellularLocation>
        <location evidence="2">Nucleus</location>
    </subcellularLocation>
</comment>
<dbReference type="InterPro" id="IPR013083">
    <property type="entry name" value="Znf_RING/FYVE/PHD"/>
</dbReference>
<evidence type="ECO:0000256" key="13">
    <source>
        <dbReference type="PROSITE-ProRule" id="PRU00024"/>
    </source>
</evidence>
<dbReference type="Gene3D" id="3.30.160.60">
    <property type="entry name" value="Classic Zinc Finger"/>
    <property type="match status" value="1"/>
</dbReference>
<dbReference type="AlphaFoldDB" id="A0A151N020"/>
<evidence type="ECO:0000256" key="2">
    <source>
        <dbReference type="ARBA" id="ARBA00004123"/>
    </source>
</evidence>
<keyword evidence="9" id="KW-0862">Zinc</keyword>
<evidence type="ECO:0000313" key="18">
    <source>
        <dbReference type="EMBL" id="KYO30092.1"/>
    </source>
</evidence>
<evidence type="ECO:0000256" key="4">
    <source>
        <dbReference type="ARBA" id="ARBA00012483"/>
    </source>
</evidence>
<evidence type="ECO:0000256" key="8">
    <source>
        <dbReference type="ARBA" id="ARBA00022771"/>
    </source>
</evidence>
<evidence type="ECO:0000256" key="3">
    <source>
        <dbReference type="ARBA" id="ARBA00004496"/>
    </source>
</evidence>
<dbReference type="Gene3D" id="3.30.40.10">
    <property type="entry name" value="Zinc/RING finger domain, C3HC4 (zinc finger)"/>
    <property type="match status" value="1"/>
</dbReference>
<evidence type="ECO:0000256" key="11">
    <source>
        <dbReference type="ARBA" id="ARBA00023179"/>
    </source>
</evidence>
<keyword evidence="11" id="KW-0514">Muscle protein</keyword>
<dbReference type="Proteomes" id="UP000050525">
    <property type="component" value="Unassembled WGS sequence"/>
</dbReference>
<dbReference type="GO" id="GO:0005737">
    <property type="term" value="C:cytoplasm"/>
    <property type="evidence" value="ECO:0007669"/>
    <property type="project" value="UniProtKB-SubCell"/>
</dbReference>
<keyword evidence="7" id="KW-0479">Metal-binding</keyword>
<evidence type="ECO:0000256" key="10">
    <source>
        <dbReference type="ARBA" id="ARBA00023054"/>
    </source>
</evidence>
<organism evidence="18 19">
    <name type="scientific">Alligator mississippiensis</name>
    <name type="common">American alligator</name>
    <dbReference type="NCBI Taxonomy" id="8496"/>
    <lineage>
        <taxon>Eukaryota</taxon>
        <taxon>Metazoa</taxon>
        <taxon>Chordata</taxon>
        <taxon>Craniata</taxon>
        <taxon>Vertebrata</taxon>
        <taxon>Euteleostomi</taxon>
        <taxon>Archelosauria</taxon>
        <taxon>Archosauria</taxon>
        <taxon>Crocodylia</taxon>
        <taxon>Alligatoridae</taxon>
        <taxon>Alligatorinae</taxon>
        <taxon>Alligator</taxon>
    </lineage>
</organism>
<keyword evidence="6" id="KW-0808">Transferase</keyword>
<dbReference type="GO" id="GO:0005634">
    <property type="term" value="C:nucleus"/>
    <property type="evidence" value="ECO:0007669"/>
    <property type="project" value="UniProtKB-SubCell"/>
</dbReference>
<feature type="compositionally biased region" description="Basic and acidic residues" evidence="14">
    <location>
        <begin position="369"/>
        <end position="378"/>
    </location>
</feature>
<dbReference type="GO" id="GO:0061630">
    <property type="term" value="F:ubiquitin protein ligase activity"/>
    <property type="evidence" value="ECO:0007669"/>
    <property type="project" value="UniProtKB-EC"/>
</dbReference>
<keyword evidence="10" id="KW-0175">Coiled coil</keyword>
<evidence type="ECO:0000256" key="9">
    <source>
        <dbReference type="ARBA" id="ARBA00022833"/>
    </source>
</evidence>
<accession>A0A151N020</accession>
<evidence type="ECO:0000313" key="19">
    <source>
        <dbReference type="Proteomes" id="UP000050525"/>
    </source>
</evidence>
<evidence type="ECO:0000256" key="5">
    <source>
        <dbReference type="ARBA" id="ARBA00022490"/>
    </source>
</evidence>
<evidence type="ECO:0000259" key="15">
    <source>
        <dbReference type="PROSITE" id="PS50089"/>
    </source>
</evidence>
<dbReference type="FunFam" id="3.30.40.10:FF:000014">
    <property type="entry name" value="probable E3 ubiquitin-protein ligase MID2"/>
    <property type="match status" value="1"/>
</dbReference>
<feature type="compositionally biased region" description="Acidic residues" evidence="14">
    <location>
        <begin position="326"/>
        <end position="336"/>
    </location>
</feature>
<dbReference type="SUPFAM" id="SSF57850">
    <property type="entry name" value="RING/U-box"/>
    <property type="match status" value="1"/>
</dbReference>
<dbReference type="PROSITE" id="PS50089">
    <property type="entry name" value="ZF_RING_2"/>
    <property type="match status" value="1"/>
</dbReference>
<keyword evidence="8 13" id="KW-0863">Zinc-finger</keyword>
<evidence type="ECO:0000256" key="7">
    <source>
        <dbReference type="ARBA" id="ARBA00022723"/>
    </source>
</evidence>
<gene>
    <name evidence="18" type="ORF">Y1Q_0021174</name>
</gene>
<dbReference type="PANTHER" id="PTHR24099">
    <property type="entry name" value="E3 UBIQUITIN-PROTEIN LIGASE TRIM36-RELATED"/>
    <property type="match status" value="1"/>
</dbReference>
<dbReference type="Pfam" id="PF13445">
    <property type="entry name" value="zf-RING_UBOX"/>
    <property type="match status" value="1"/>
</dbReference>
<dbReference type="GO" id="GO:0070507">
    <property type="term" value="P:regulation of microtubule cytoskeleton organization"/>
    <property type="evidence" value="ECO:0007669"/>
    <property type="project" value="TreeGrafter"/>
</dbReference>
<dbReference type="EC" id="2.3.2.27" evidence="4"/>
<keyword evidence="12" id="KW-0539">Nucleus</keyword>
<proteinExistence type="predicted"/>
<dbReference type="Pfam" id="PF00643">
    <property type="entry name" value="zf-B_box"/>
    <property type="match status" value="1"/>
</dbReference>
<reference evidence="18 19" key="1">
    <citation type="journal article" date="2012" name="Genome Biol.">
        <title>Sequencing three crocodilian genomes to illuminate the evolution of archosaurs and amniotes.</title>
        <authorList>
            <person name="St John J.A."/>
            <person name="Braun E.L."/>
            <person name="Isberg S.R."/>
            <person name="Miles L.G."/>
            <person name="Chong A.Y."/>
            <person name="Gongora J."/>
            <person name="Dalzell P."/>
            <person name="Moran C."/>
            <person name="Bed'hom B."/>
            <person name="Abzhanov A."/>
            <person name="Burgess S.C."/>
            <person name="Cooksey A.M."/>
            <person name="Castoe T.A."/>
            <person name="Crawford N.G."/>
            <person name="Densmore L.D."/>
            <person name="Drew J.C."/>
            <person name="Edwards S.V."/>
            <person name="Faircloth B.C."/>
            <person name="Fujita M.K."/>
            <person name="Greenwold M.J."/>
            <person name="Hoffmann F.G."/>
            <person name="Howard J.M."/>
            <person name="Iguchi T."/>
            <person name="Janes D.E."/>
            <person name="Khan S.Y."/>
            <person name="Kohno S."/>
            <person name="de Koning A.J."/>
            <person name="Lance S.L."/>
            <person name="McCarthy F.M."/>
            <person name="McCormack J.E."/>
            <person name="Merchant M.E."/>
            <person name="Peterson D.G."/>
            <person name="Pollock D.D."/>
            <person name="Pourmand N."/>
            <person name="Raney B.J."/>
            <person name="Roessler K.A."/>
            <person name="Sanford J.R."/>
            <person name="Sawyer R.H."/>
            <person name="Schmidt C.J."/>
            <person name="Triplett E.W."/>
            <person name="Tuberville T.D."/>
            <person name="Venegas-Anaya M."/>
            <person name="Howard J.T."/>
            <person name="Jarvis E.D."/>
            <person name="Guillette L.J.Jr."/>
            <person name="Glenn T.C."/>
            <person name="Green R.E."/>
            <person name="Ray D.A."/>
        </authorList>
    </citation>
    <scope>NUCLEOTIDE SEQUENCE [LARGE SCALE GENOMIC DNA]</scope>
    <source>
        <strain evidence="18">KSC_2009_1</strain>
    </source>
</reference>
<dbReference type="EMBL" id="AKHW03004329">
    <property type="protein sequence ID" value="KYO30092.1"/>
    <property type="molecule type" value="Genomic_DNA"/>
</dbReference>
<dbReference type="PROSITE" id="PS00518">
    <property type="entry name" value="ZF_RING_1"/>
    <property type="match status" value="1"/>
</dbReference>
<dbReference type="SUPFAM" id="SSF57845">
    <property type="entry name" value="B-box zinc-binding domain"/>
    <property type="match status" value="1"/>
</dbReference>
<dbReference type="PANTHER" id="PTHR24099:SF17">
    <property type="entry name" value="TRIPARTITE MOTIF CONTAINING 55"/>
    <property type="match status" value="1"/>
</dbReference>
<feature type="domain" description="RING-type" evidence="15">
    <location>
        <begin position="22"/>
        <end position="70"/>
    </location>
</feature>
<evidence type="ECO:0000259" key="16">
    <source>
        <dbReference type="PROSITE" id="PS50119"/>
    </source>
</evidence>
<name>A0A151N020_ALLMI</name>
<feature type="region of interest" description="Disordered" evidence="14">
    <location>
        <begin position="434"/>
        <end position="541"/>
    </location>
</feature>
<feature type="domain" description="B box-type" evidence="16">
    <location>
        <begin position="113"/>
        <end position="155"/>
    </location>
</feature>
<dbReference type="InterPro" id="IPR050617">
    <property type="entry name" value="E3_ligase_FN3/SPRY"/>
</dbReference>
<evidence type="ECO:0000256" key="14">
    <source>
        <dbReference type="SAM" id="MobiDB-lite"/>
    </source>
</evidence>
<evidence type="ECO:0000256" key="1">
    <source>
        <dbReference type="ARBA" id="ARBA00000900"/>
    </source>
</evidence>
<dbReference type="Gene3D" id="1.20.5.170">
    <property type="match status" value="1"/>
</dbReference>
<dbReference type="InterPro" id="IPR000315">
    <property type="entry name" value="Znf_B-box"/>
</dbReference>
<keyword evidence="5" id="KW-0963">Cytoplasm</keyword>
<dbReference type="InterPro" id="IPR027370">
    <property type="entry name" value="Znf-RING_euk"/>
</dbReference>
<comment type="caution">
    <text evidence="18">The sequence shown here is derived from an EMBL/GenBank/DDBJ whole genome shotgun (WGS) entry which is preliminary data.</text>
</comment>
<dbReference type="InterPro" id="IPR017907">
    <property type="entry name" value="Znf_RING_CS"/>
</dbReference>
<evidence type="ECO:0000256" key="6">
    <source>
        <dbReference type="ARBA" id="ARBA00022679"/>
    </source>
</evidence>
<dbReference type="SMART" id="SM00336">
    <property type="entry name" value="BBOX"/>
    <property type="match status" value="1"/>
</dbReference>
<sequence length="561" mass="61160">MEYKSYPRDHHTMDSLERQLICPICLEVFTKPVVILPCQHNLCRKCANDIFQSRGTTLGSAGRFRCPSCRHEVVLDRHGVYGLQRNLLVENIIDIYKQESARCPNSSRPLLKTEQPRCEEHEEERINIYCVTCRVPTCSLCKVFGEHKDCEVAPLSDIYMQQKTELTDGIGALVAANDGIQAFIGRLQGTCKNIEDNCKAQKQALCEKFDRMYAILEERRKIMLQRITYEQEEKTQHVKSLARLYGDRVESASKLVDTALQSMEEPQMAVFVQNARVLIQKISEVTQSCQLEEMESGYDNMEHYAVDFNAEERVLYHLDFIRVEEEPGEEGEEDAEGTAAESARAEGTASQGEGQDNVIPNGKEEEEEGKASTMKEAECDAAGEADGMAAPLGLAQFGSVAQAGKEAAEGDPGPGQQKDAAALDGELNAAVPDAPGFLGHLAPPSHAKGSALETPSLGNAETEEAAGCSRAEAITSDSSAGSKSDDLGKSCVAGAAPGERPGAEKETASAPCQDPTGLQMQKHHESLPDPGHSSHRKAEEYGEAVLSTEGFSCQAFCFSED</sequence>